<feature type="compositionally biased region" description="Basic and acidic residues" evidence="1">
    <location>
        <begin position="1102"/>
        <end position="1111"/>
    </location>
</feature>
<name>A0A6A6IWK8_9PLEO</name>
<protein>
    <submittedName>
        <fullName evidence="2">Uncharacterized protein</fullName>
    </submittedName>
</protein>
<evidence type="ECO:0000313" key="3">
    <source>
        <dbReference type="Proteomes" id="UP000800094"/>
    </source>
</evidence>
<organism evidence="2 3">
    <name type="scientific">Trematosphaeria pertusa</name>
    <dbReference type="NCBI Taxonomy" id="390896"/>
    <lineage>
        <taxon>Eukaryota</taxon>
        <taxon>Fungi</taxon>
        <taxon>Dikarya</taxon>
        <taxon>Ascomycota</taxon>
        <taxon>Pezizomycotina</taxon>
        <taxon>Dothideomycetes</taxon>
        <taxon>Pleosporomycetidae</taxon>
        <taxon>Pleosporales</taxon>
        <taxon>Massarineae</taxon>
        <taxon>Trematosphaeriaceae</taxon>
        <taxon>Trematosphaeria</taxon>
    </lineage>
</organism>
<feature type="compositionally biased region" description="Basic and acidic residues" evidence="1">
    <location>
        <begin position="333"/>
        <end position="352"/>
    </location>
</feature>
<feature type="region of interest" description="Disordered" evidence="1">
    <location>
        <begin position="331"/>
        <end position="352"/>
    </location>
</feature>
<sequence length="1251" mass="142289">MPKGKPKAKYANLYEDKDPDMMRQRKTAPQAAPHRRGGTHRVKDEDLTGTHWDHKNYQELIIAAKDANIWTKDMPKVKMAKALAQKDRDDAIALKMAEREAEEKRKELAKQKERQRKEKEGKRLVRERRRAAGEDVSDTTESEVEEQPGDDNVGFGEIMTDEDAWDSTATSTTTNASISPIFPARRLRIFQWPYPDMPSPNPPRSPMSPSGRQREDVFEELLPRKLSYAVMTVVTTMSGETLELPGRVFPEEIGPDFVPMLSEHIKDCARNGVLIGPLRKAVVECAADWAQRTQVQWWNGRMYFHLPPRKTKTTLADVYTKWKGKKAVRHRPQRDEKGKITKAESKKIRQQKEKDKREKVLDIYTASEYRPPICYIPSYLDYPSLEDDIEVPHTLDNLYFIRFPGMDLPHYYFWTMPDEWEDPTVPNPEWLEADAELEDEEDDEQRQIRRSELLEYIRNGLQAETNGHVPQEDHRVRVKKSTVPRKFKPSYSPPKTSKYKAAVWSIERDLYQDGWSKTMYKYREKWIGDGKEDQWKRLMINLPILCPSGKLPDAPPVHPNPYTTQSLAEKFAAIEAPSAQRLVEPIKGEEAWTRDDDAYWDIVDAPMEVSEEDIQEELLRALETPMETTALHRRVSDLLPWLHTLSPSYVPPPPPAEPESPLPGPATRVAEREEWEERFLRNIDPDMAPHRKRRTSSRSAQAGSIPKLVPQTEQMPVAELKYNLYALMNERRMSEYKICLDALENGDAEGARRHYEQHRQDADQTCPFCSMPWAGMDSQMKASHIFSHDMEESSYHRRRASERSSTKYPLYSVPKTKRRSSLRLAQQEEGDEQAEPRPRRMSKVSFAPFTVEKRVAYNDLDGASMDADISSIATTSSRRSSLRKATTSTKKSRKSNLKIDTSSKVLKPTKARKGKGKKTNHVAPDLSCHDDSTPSSHFTSPGLHLPKRYPDEHPDATWNPRKHSTSSSDHVPSPYLPTVKKYPVGHPDARYDPRKASKSSTESLELYRGRTRRRTKNTNTNGAVERKQSTAVLPKGKGKGKVRAKVDEEEYKDVSSSASSYAPPKAPKRRGKKPQDPTYRDVPPPSPSSGSRSPVLTKRRRASDPTYRDQPEPSSASSVEERPTKKRKTKAPRIKLGETPKVLQTLAPVGQGSYTHHSSTVSNASSGSSDRRRKNAVKNVGLDVIELLHEGKKTKAGPRRAAVKRRESVSSCGSQVSPRSKRRKVSVSEPKAGGQASTASRRAGTAACQTQ</sequence>
<feature type="region of interest" description="Disordered" evidence="1">
    <location>
        <begin position="873"/>
        <end position="1177"/>
    </location>
</feature>
<evidence type="ECO:0000313" key="2">
    <source>
        <dbReference type="EMBL" id="KAF2254774.1"/>
    </source>
</evidence>
<feature type="compositionally biased region" description="Low complexity" evidence="1">
    <location>
        <begin position="1158"/>
        <end position="1168"/>
    </location>
</feature>
<feature type="region of interest" description="Disordered" evidence="1">
    <location>
        <begin position="794"/>
        <end position="845"/>
    </location>
</feature>
<evidence type="ECO:0000256" key="1">
    <source>
        <dbReference type="SAM" id="MobiDB-lite"/>
    </source>
</evidence>
<feature type="compositionally biased region" description="Low complexity" evidence="1">
    <location>
        <begin position="1227"/>
        <end position="1251"/>
    </location>
</feature>
<dbReference type="AlphaFoldDB" id="A0A6A6IWK8"/>
<dbReference type="Proteomes" id="UP000800094">
    <property type="component" value="Unassembled WGS sequence"/>
</dbReference>
<feature type="compositionally biased region" description="Basic residues" evidence="1">
    <location>
        <begin position="907"/>
        <end position="920"/>
    </location>
</feature>
<feature type="compositionally biased region" description="Basic residues" evidence="1">
    <location>
        <begin position="1124"/>
        <end position="1133"/>
    </location>
</feature>
<proteinExistence type="predicted"/>
<dbReference type="RefSeq" id="XP_033689778.1">
    <property type="nucleotide sequence ID" value="XM_033819893.1"/>
</dbReference>
<feature type="compositionally biased region" description="Basic residues" evidence="1">
    <location>
        <begin position="1194"/>
        <end position="1203"/>
    </location>
</feature>
<reference evidence="2" key="1">
    <citation type="journal article" date="2020" name="Stud. Mycol.">
        <title>101 Dothideomycetes genomes: a test case for predicting lifestyles and emergence of pathogens.</title>
        <authorList>
            <person name="Haridas S."/>
            <person name="Albert R."/>
            <person name="Binder M."/>
            <person name="Bloem J."/>
            <person name="Labutti K."/>
            <person name="Salamov A."/>
            <person name="Andreopoulos B."/>
            <person name="Baker S."/>
            <person name="Barry K."/>
            <person name="Bills G."/>
            <person name="Bluhm B."/>
            <person name="Cannon C."/>
            <person name="Castanera R."/>
            <person name="Culley D."/>
            <person name="Daum C."/>
            <person name="Ezra D."/>
            <person name="Gonzalez J."/>
            <person name="Henrissat B."/>
            <person name="Kuo A."/>
            <person name="Liang C."/>
            <person name="Lipzen A."/>
            <person name="Lutzoni F."/>
            <person name="Magnuson J."/>
            <person name="Mondo S."/>
            <person name="Nolan M."/>
            <person name="Ohm R."/>
            <person name="Pangilinan J."/>
            <person name="Park H.-J."/>
            <person name="Ramirez L."/>
            <person name="Alfaro M."/>
            <person name="Sun H."/>
            <person name="Tritt A."/>
            <person name="Yoshinaga Y."/>
            <person name="Zwiers L.-H."/>
            <person name="Turgeon B."/>
            <person name="Goodwin S."/>
            <person name="Spatafora J."/>
            <person name="Crous P."/>
            <person name="Grigoriev I."/>
        </authorList>
    </citation>
    <scope>NUCLEOTIDE SEQUENCE</scope>
    <source>
        <strain evidence="2">CBS 122368</strain>
    </source>
</reference>
<feature type="compositionally biased region" description="Acidic residues" evidence="1">
    <location>
        <begin position="135"/>
        <end position="149"/>
    </location>
</feature>
<feature type="compositionally biased region" description="Low complexity" evidence="1">
    <location>
        <begin position="873"/>
        <end position="889"/>
    </location>
</feature>
<gene>
    <name evidence="2" type="ORF">BU26DRAFT_145158</name>
</gene>
<feature type="compositionally biased region" description="Basic and acidic residues" evidence="1">
    <location>
        <begin position="95"/>
        <end position="124"/>
    </location>
</feature>
<feature type="compositionally biased region" description="Basic and acidic residues" evidence="1">
    <location>
        <begin position="794"/>
        <end position="805"/>
    </location>
</feature>
<feature type="compositionally biased region" description="Basic and acidic residues" evidence="1">
    <location>
        <begin position="14"/>
        <end position="23"/>
    </location>
</feature>
<dbReference type="OrthoDB" id="3791520at2759"/>
<dbReference type="GeneID" id="54573223"/>
<feature type="region of interest" description="Disordered" evidence="1">
    <location>
        <begin position="1191"/>
        <end position="1251"/>
    </location>
</feature>
<keyword evidence="3" id="KW-1185">Reference proteome</keyword>
<dbReference type="EMBL" id="ML987190">
    <property type="protein sequence ID" value="KAF2254774.1"/>
    <property type="molecule type" value="Genomic_DNA"/>
</dbReference>
<feature type="region of interest" description="Disordered" evidence="1">
    <location>
        <begin position="1"/>
        <end position="47"/>
    </location>
</feature>
<feature type="region of interest" description="Disordered" evidence="1">
    <location>
        <begin position="95"/>
        <end position="157"/>
    </location>
</feature>
<accession>A0A6A6IWK8</accession>